<dbReference type="EMBL" id="WSRR01000010">
    <property type="protein sequence ID" value="MVX60932.1"/>
    <property type="molecule type" value="Genomic_DNA"/>
</dbReference>
<evidence type="ECO:0000313" key="1">
    <source>
        <dbReference type="EMBL" id="MVX60932.1"/>
    </source>
</evidence>
<dbReference type="RefSeq" id="WP_160345763.1">
    <property type="nucleotide sequence ID" value="NZ_WSRR01000010.1"/>
</dbReference>
<proteinExistence type="predicted"/>
<dbReference type="Proteomes" id="UP000463388">
    <property type="component" value="Unassembled WGS sequence"/>
</dbReference>
<dbReference type="AlphaFoldDB" id="A0A6N8JMY0"/>
<dbReference type="OrthoDB" id="5244671at2"/>
<protein>
    <submittedName>
        <fullName evidence="1">Uncharacterized protein</fullName>
    </submittedName>
</protein>
<accession>A0A6N8JMY0</accession>
<sequence>MSKYDKLWDWVAAQPGEELTLTFDEVGEHAGVPLDHSFLNYKKELVCRGWEVGKISMKHKTVQFSRVRAAS</sequence>
<keyword evidence="2" id="KW-1185">Reference proteome</keyword>
<name>A0A6N8JMY0_9ACTN</name>
<organism evidence="1 2">
    <name type="scientific">Adlercreutzia mucosicola</name>
    <dbReference type="NCBI Taxonomy" id="580026"/>
    <lineage>
        <taxon>Bacteria</taxon>
        <taxon>Bacillati</taxon>
        <taxon>Actinomycetota</taxon>
        <taxon>Coriobacteriia</taxon>
        <taxon>Eggerthellales</taxon>
        <taxon>Eggerthellaceae</taxon>
        <taxon>Adlercreutzia</taxon>
    </lineage>
</organism>
<evidence type="ECO:0000313" key="2">
    <source>
        <dbReference type="Proteomes" id="UP000463388"/>
    </source>
</evidence>
<gene>
    <name evidence="1" type="ORF">GKZ27_05600</name>
</gene>
<comment type="caution">
    <text evidence="1">The sequence shown here is derived from an EMBL/GenBank/DDBJ whole genome shotgun (WGS) entry which is preliminary data.</text>
</comment>
<reference evidence="1 2" key="1">
    <citation type="submission" date="2019-12" db="EMBL/GenBank/DDBJ databases">
        <title>Microbes associate with the intestines of laboratory mice.</title>
        <authorList>
            <person name="Navarre W."/>
            <person name="Wong E."/>
        </authorList>
    </citation>
    <scope>NUCLEOTIDE SEQUENCE [LARGE SCALE GENOMIC DNA]</scope>
    <source>
        <strain evidence="1 2">NM66_B29</strain>
    </source>
</reference>